<proteinExistence type="inferred from homology"/>
<evidence type="ECO:0000256" key="6">
    <source>
        <dbReference type="PIRSR" id="PIRSR000097-3"/>
    </source>
</evidence>
<evidence type="ECO:0000313" key="8">
    <source>
        <dbReference type="EMBL" id="QCY47250.1"/>
    </source>
</evidence>
<dbReference type="RefSeq" id="WP_138926269.1">
    <property type="nucleotide sequence ID" value="NZ_CP034412.1"/>
</dbReference>
<dbReference type="FunFam" id="3.20.20.100:FF:000015">
    <property type="entry name" value="Oxidoreductase, aldo/keto reductase family"/>
    <property type="match status" value="1"/>
</dbReference>
<evidence type="ECO:0000259" key="7">
    <source>
        <dbReference type="Pfam" id="PF00248"/>
    </source>
</evidence>
<dbReference type="PRINTS" id="PR00069">
    <property type="entry name" value="ALDKETRDTASE"/>
</dbReference>
<dbReference type="PANTHER" id="PTHR43827">
    <property type="entry name" value="2,5-DIKETO-D-GLUCONIC ACID REDUCTASE"/>
    <property type="match status" value="1"/>
</dbReference>
<evidence type="ECO:0000313" key="9">
    <source>
        <dbReference type="Proteomes" id="UP000307000"/>
    </source>
</evidence>
<feature type="site" description="Lowers pKa of active site Tyr" evidence="6">
    <location>
        <position position="81"/>
    </location>
</feature>
<dbReference type="PANTHER" id="PTHR43827:SF3">
    <property type="entry name" value="NADP-DEPENDENT OXIDOREDUCTASE DOMAIN-CONTAINING PROTEIN"/>
    <property type="match status" value="1"/>
</dbReference>
<dbReference type="Gene3D" id="3.20.20.100">
    <property type="entry name" value="NADP-dependent oxidoreductase domain"/>
    <property type="match status" value="1"/>
</dbReference>
<dbReference type="GO" id="GO:0016616">
    <property type="term" value="F:oxidoreductase activity, acting on the CH-OH group of donors, NAD or NADP as acceptor"/>
    <property type="evidence" value="ECO:0007669"/>
    <property type="project" value="UniProtKB-ARBA"/>
</dbReference>
<evidence type="ECO:0000256" key="4">
    <source>
        <dbReference type="PIRSR" id="PIRSR000097-1"/>
    </source>
</evidence>
<dbReference type="InterPro" id="IPR018170">
    <property type="entry name" value="Aldo/ket_reductase_CS"/>
</dbReference>
<name>A0A5B7WVL8_9MICC</name>
<comment type="similarity">
    <text evidence="1">Belongs to the aldo/keto reductase family.</text>
</comment>
<evidence type="ECO:0000256" key="2">
    <source>
        <dbReference type="ARBA" id="ARBA00022857"/>
    </source>
</evidence>
<dbReference type="Pfam" id="PF00248">
    <property type="entry name" value="Aldo_ket_red"/>
    <property type="match status" value="1"/>
</dbReference>
<dbReference type="InterPro" id="IPR020471">
    <property type="entry name" value="AKR"/>
</dbReference>
<dbReference type="InterPro" id="IPR023210">
    <property type="entry name" value="NADP_OxRdtase_dom"/>
</dbReference>
<accession>A0A5B7WVL8</accession>
<keyword evidence="9" id="KW-1185">Reference proteome</keyword>
<feature type="domain" description="NADP-dependent oxidoreductase" evidence="7">
    <location>
        <begin position="25"/>
        <end position="266"/>
    </location>
</feature>
<dbReference type="PROSITE" id="PS00062">
    <property type="entry name" value="ALDOKETO_REDUCTASE_2"/>
    <property type="match status" value="1"/>
</dbReference>
<dbReference type="InterPro" id="IPR036812">
    <property type="entry name" value="NAD(P)_OxRdtase_dom_sf"/>
</dbReference>
<evidence type="ECO:0000256" key="3">
    <source>
        <dbReference type="ARBA" id="ARBA00023002"/>
    </source>
</evidence>
<dbReference type="SUPFAM" id="SSF51430">
    <property type="entry name" value="NAD(P)-linked oxidoreductase"/>
    <property type="match status" value="1"/>
</dbReference>
<dbReference type="PIRSF" id="PIRSF000097">
    <property type="entry name" value="AKR"/>
    <property type="match status" value="1"/>
</dbReference>
<evidence type="ECO:0000256" key="5">
    <source>
        <dbReference type="PIRSR" id="PIRSR000097-2"/>
    </source>
</evidence>
<evidence type="ECO:0000256" key="1">
    <source>
        <dbReference type="ARBA" id="ARBA00007905"/>
    </source>
</evidence>
<dbReference type="EMBL" id="CP034412">
    <property type="protein sequence ID" value="QCY47250.1"/>
    <property type="molecule type" value="Genomic_DNA"/>
</dbReference>
<dbReference type="Proteomes" id="UP000307000">
    <property type="component" value="Chromosome"/>
</dbReference>
<dbReference type="PROSITE" id="PS00798">
    <property type="entry name" value="ALDOKETO_REDUCTASE_1"/>
    <property type="match status" value="1"/>
</dbReference>
<dbReference type="AlphaFoldDB" id="A0A5B7WVL8"/>
<protein>
    <submittedName>
        <fullName evidence="8">Oxidoreductase</fullName>
    </submittedName>
</protein>
<feature type="active site" description="Proton donor" evidence="4">
    <location>
        <position position="56"/>
    </location>
</feature>
<dbReference type="KEGG" id="gcr:GcLGCM259_1519"/>
<reference evidence="8 9" key="1">
    <citation type="submission" date="2018-12" db="EMBL/GenBank/DDBJ databases">
        <title>Complete Genome Sequence of Glutamicibacter creatinolyticus strain LGCM259,isolated from an abscess of a 12-year-old mare in Italy.</title>
        <authorList>
            <person name="Santos R.G."/>
            <person name="Silva A.L."/>
            <person name="Seyffert N."/>
            <person name="Castro T.L.P."/>
            <person name="Attili A.R."/>
            <person name="Rifici C."/>
            <person name="Mazzullo G."/>
            <person name="Brenig B."/>
            <person name="Venanzi F."/>
            <person name="Azevedo V."/>
        </authorList>
    </citation>
    <scope>NUCLEOTIDE SEQUENCE [LARGE SCALE GENOMIC DNA]</scope>
    <source>
        <strain evidence="8 9">LGCM 259</strain>
    </source>
</reference>
<sequence length="280" mass="31289">MTDATNHSTTHFQLPGDVMMPAIALGTYPMQGAEAAHAVEGALRLGYRHVDTAENYHNEEGVGEGIRRSGLPREEVFITTKFNRQWHSIDGVRQAFENSVQRLGVDYLDLFLIHWPNPEQGTFVEAFEGLARLQTEGKVRAIGVSNFKPKHLQQLFDAGLAPAVNQIQLDPEYRNPQAQQFHREHGIRTEAYTPLGRGGAFLHNPALTEPAQKYGKTAAQVTLRWHVQQGIAAAPKSAHPQRQQQNLDIFDFELTDAEIARINSLDTGKHARQDSESFGH</sequence>
<gene>
    <name evidence="8" type="ORF">GcLGCM259_1519</name>
</gene>
<organism evidence="8 9">
    <name type="scientific">Glutamicibacter creatinolyticus</name>
    <dbReference type="NCBI Taxonomy" id="162496"/>
    <lineage>
        <taxon>Bacteria</taxon>
        <taxon>Bacillati</taxon>
        <taxon>Actinomycetota</taxon>
        <taxon>Actinomycetes</taxon>
        <taxon>Micrococcales</taxon>
        <taxon>Micrococcaceae</taxon>
        <taxon>Glutamicibacter</taxon>
    </lineage>
</organism>
<feature type="binding site" evidence="5">
    <location>
        <position position="114"/>
    </location>
    <ligand>
        <name>substrate</name>
    </ligand>
</feature>
<keyword evidence="3" id="KW-0560">Oxidoreductase</keyword>
<keyword evidence="2" id="KW-0521">NADP</keyword>